<dbReference type="InterPro" id="IPR011662">
    <property type="entry name" value="Secretin/TonB_short_N"/>
</dbReference>
<evidence type="ECO:0000256" key="11">
    <source>
        <dbReference type="ARBA" id="ARBA00023136"/>
    </source>
</evidence>
<dbReference type="Pfam" id="PF07660">
    <property type="entry name" value="STN"/>
    <property type="match status" value="1"/>
</dbReference>
<dbReference type="Gene3D" id="2.40.170.20">
    <property type="entry name" value="TonB-dependent receptor, beta-barrel domain"/>
    <property type="match status" value="1"/>
</dbReference>
<keyword evidence="20" id="KW-1185">Reference proteome</keyword>
<keyword evidence="12 19" id="KW-0675">Receptor</keyword>
<comment type="caution">
    <text evidence="19">The sequence shown here is derived from an EMBL/GenBank/DDBJ whole genome shotgun (WGS) entry which is preliminary data.</text>
</comment>
<keyword evidence="9" id="KW-0406">Ion transport</keyword>
<evidence type="ECO:0000256" key="5">
    <source>
        <dbReference type="ARBA" id="ARBA00022496"/>
    </source>
</evidence>
<keyword evidence="8" id="KW-0408">Iron</keyword>
<feature type="domain" description="Secretin/TonB short N-terminal" evidence="18">
    <location>
        <begin position="67"/>
        <end position="118"/>
    </location>
</feature>
<accession>A0ABU0GDR3</accession>
<evidence type="ECO:0000256" key="10">
    <source>
        <dbReference type="ARBA" id="ARBA00023077"/>
    </source>
</evidence>
<dbReference type="Gene3D" id="2.170.130.10">
    <property type="entry name" value="TonB-dependent receptor, plug domain"/>
    <property type="match status" value="1"/>
</dbReference>
<evidence type="ECO:0000256" key="14">
    <source>
        <dbReference type="PROSITE-ProRule" id="PRU01360"/>
    </source>
</evidence>
<evidence type="ECO:0000256" key="12">
    <source>
        <dbReference type="ARBA" id="ARBA00023170"/>
    </source>
</evidence>
<organism evidence="19 20">
    <name type="scientific">Peteryoungia aggregata LMG 23059</name>
    <dbReference type="NCBI Taxonomy" id="1368425"/>
    <lineage>
        <taxon>Bacteria</taxon>
        <taxon>Pseudomonadati</taxon>
        <taxon>Pseudomonadota</taxon>
        <taxon>Alphaproteobacteria</taxon>
        <taxon>Hyphomicrobiales</taxon>
        <taxon>Rhizobiaceae</taxon>
        <taxon>Peteryoungia</taxon>
    </lineage>
</organism>
<dbReference type="InterPro" id="IPR037066">
    <property type="entry name" value="Plug_dom_sf"/>
</dbReference>
<evidence type="ECO:0000256" key="16">
    <source>
        <dbReference type="RuleBase" id="RU003357"/>
    </source>
</evidence>
<comment type="similarity">
    <text evidence="2 14 16">Belongs to the TonB-dependent receptor family.</text>
</comment>
<keyword evidence="5" id="KW-0410">Iron transport</keyword>
<feature type="short sequence motif" description="TonB C-terminal box" evidence="15">
    <location>
        <begin position="813"/>
        <end position="830"/>
    </location>
</feature>
<dbReference type="RefSeq" id="WP_307377480.1">
    <property type="nucleotide sequence ID" value="NZ_JAUSUW010000022.1"/>
</dbReference>
<evidence type="ECO:0000256" key="6">
    <source>
        <dbReference type="ARBA" id="ARBA00022692"/>
    </source>
</evidence>
<proteinExistence type="inferred from homology"/>
<dbReference type="SMART" id="SM00965">
    <property type="entry name" value="STN"/>
    <property type="match status" value="1"/>
</dbReference>
<evidence type="ECO:0000256" key="13">
    <source>
        <dbReference type="ARBA" id="ARBA00023237"/>
    </source>
</evidence>
<dbReference type="Pfam" id="PF07715">
    <property type="entry name" value="Plug"/>
    <property type="match status" value="1"/>
</dbReference>
<gene>
    <name evidence="19" type="ORF">J2045_004550</name>
</gene>
<dbReference type="Gene3D" id="3.55.50.30">
    <property type="match status" value="1"/>
</dbReference>
<keyword evidence="7 17" id="KW-0732">Signal</keyword>
<dbReference type="NCBIfam" id="TIGR01783">
    <property type="entry name" value="TonB-siderophor"/>
    <property type="match status" value="1"/>
</dbReference>
<dbReference type="InterPro" id="IPR036942">
    <property type="entry name" value="Beta-barrel_TonB_sf"/>
</dbReference>
<evidence type="ECO:0000256" key="15">
    <source>
        <dbReference type="PROSITE-ProRule" id="PRU10144"/>
    </source>
</evidence>
<dbReference type="EMBL" id="JAUSUW010000022">
    <property type="protein sequence ID" value="MDQ0423498.1"/>
    <property type="molecule type" value="Genomic_DNA"/>
</dbReference>
<evidence type="ECO:0000256" key="3">
    <source>
        <dbReference type="ARBA" id="ARBA00022448"/>
    </source>
</evidence>
<dbReference type="SUPFAM" id="SSF56935">
    <property type="entry name" value="Porins"/>
    <property type="match status" value="1"/>
</dbReference>
<feature type="chain" id="PRO_5045566425" evidence="17">
    <location>
        <begin position="34"/>
        <end position="830"/>
    </location>
</feature>
<evidence type="ECO:0000259" key="18">
    <source>
        <dbReference type="SMART" id="SM00965"/>
    </source>
</evidence>
<protein>
    <submittedName>
        <fullName evidence="19">Outer membrane receptor for ferric coprogen and ferric-rhodotorulic acid</fullName>
    </submittedName>
</protein>
<evidence type="ECO:0000256" key="4">
    <source>
        <dbReference type="ARBA" id="ARBA00022452"/>
    </source>
</evidence>
<evidence type="ECO:0000313" key="19">
    <source>
        <dbReference type="EMBL" id="MDQ0423498.1"/>
    </source>
</evidence>
<dbReference type="PANTHER" id="PTHR32552:SF74">
    <property type="entry name" value="HYDROXAMATE SIDEROPHORE RECEPTOR FHUE"/>
    <property type="match status" value="1"/>
</dbReference>
<dbReference type="Proteomes" id="UP001238496">
    <property type="component" value="Unassembled WGS sequence"/>
</dbReference>
<dbReference type="PROSITE" id="PS01156">
    <property type="entry name" value="TONB_DEPENDENT_REC_2"/>
    <property type="match status" value="1"/>
</dbReference>
<evidence type="ECO:0000256" key="8">
    <source>
        <dbReference type="ARBA" id="ARBA00023004"/>
    </source>
</evidence>
<keyword evidence="11 14" id="KW-0472">Membrane</keyword>
<dbReference type="Pfam" id="PF00593">
    <property type="entry name" value="TonB_dep_Rec_b-barrel"/>
    <property type="match status" value="1"/>
</dbReference>
<dbReference type="InterPro" id="IPR010917">
    <property type="entry name" value="TonB_rcpt_CS"/>
</dbReference>
<dbReference type="PANTHER" id="PTHR32552">
    <property type="entry name" value="FERRICHROME IRON RECEPTOR-RELATED"/>
    <property type="match status" value="1"/>
</dbReference>
<dbReference type="InterPro" id="IPR012910">
    <property type="entry name" value="Plug_dom"/>
</dbReference>
<keyword evidence="6 14" id="KW-0812">Transmembrane</keyword>
<evidence type="ECO:0000256" key="7">
    <source>
        <dbReference type="ARBA" id="ARBA00022729"/>
    </source>
</evidence>
<dbReference type="PROSITE" id="PS52016">
    <property type="entry name" value="TONB_DEPENDENT_REC_3"/>
    <property type="match status" value="1"/>
</dbReference>
<evidence type="ECO:0000256" key="2">
    <source>
        <dbReference type="ARBA" id="ARBA00009810"/>
    </source>
</evidence>
<reference evidence="19 20" key="1">
    <citation type="submission" date="2023-07" db="EMBL/GenBank/DDBJ databases">
        <title>Genomic Encyclopedia of Type Strains, Phase IV (KMG-IV): sequencing the most valuable type-strain genomes for metagenomic binning, comparative biology and taxonomic classification.</title>
        <authorList>
            <person name="Goeker M."/>
        </authorList>
    </citation>
    <scope>NUCLEOTIDE SEQUENCE [LARGE SCALE GENOMIC DNA]</scope>
    <source>
        <strain evidence="19 20">DSM 1111</strain>
    </source>
</reference>
<keyword evidence="10 16" id="KW-0798">TonB box</keyword>
<keyword evidence="4 14" id="KW-1134">Transmembrane beta strand</keyword>
<dbReference type="InterPro" id="IPR039426">
    <property type="entry name" value="TonB-dep_rcpt-like"/>
</dbReference>
<keyword evidence="13 14" id="KW-0998">Cell outer membrane</keyword>
<evidence type="ECO:0000256" key="17">
    <source>
        <dbReference type="SAM" id="SignalP"/>
    </source>
</evidence>
<evidence type="ECO:0000256" key="9">
    <source>
        <dbReference type="ARBA" id="ARBA00023065"/>
    </source>
</evidence>
<evidence type="ECO:0000256" key="1">
    <source>
        <dbReference type="ARBA" id="ARBA00004571"/>
    </source>
</evidence>
<evidence type="ECO:0000313" key="20">
    <source>
        <dbReference type="Proteomes" id="UP001238496"/>
    </source>
</evidence>
<dbReference type="InterPro" id="IPR000531">
    <property type="entry name" value="Beta-barrel_TonB"/>
</dbReference>
<comment type="subcellular location">
    <subcellularLocation>
        <location evidence="1 14">Cell outer membrane</location>
        <topology evidence="1 14">Multi-pass membrane protein</topology>
    </subcellularLocation>
</comment>
<dbReference type="InterPro" id="IPR010105">
    <property type="entry name" value="TonB_sidphr_rcpt"/>
</dbReference>
<feature type="signal peptide" evidence="17">
    <location>
        <begin position="1"/>
        <end position="33"/>
    </location>
</feature>
<dbReference type="CDD" id="cd01347">
    <property type="entry name" value="ligand_gated_channel"/>
    <property type="match status" value="1"/>
</dbReference>
<keyword evidence="3 14" id="KW-0813">Transport</keyword>
<sequence length="830" mass="90343">MTAGKRSHRRTKLLLASSMLACMAGFAPNAVHAQARAVAGATETVSFQIPAQPLSAAINVFIRQSGWQISYSSALAAGKTSTAVSGSLTPSAALQRMVQGTGIAVRISGPGSAAFVDPQAADAGGAAADGSTVLETITVQGQGGGTTEGSGSYTTGQMNTATGLPLSIRETPQSVTVVTRQRMEDQASSSLQDVLETSSGMSIQKYDSDRTEYLARGFTVGEFQYDGVVIQNEGVYDYGLTNPDTAIYDRVEIVKGANGLLQGAGSPGAAVNLVRKRPTDTFQASITGTAGSWNAYRTEADVSGPLNPDGSVRGRLVGSFEDAESYLDHYEKRSFNLYGILEADITDNTTLSLGADYQRNRPRGSSWTGLPMFFSDGSRTDFDVSTNPATDWSRRDTFTNNFFVTLDHEFDNGWKTDVTYNHRRNGHDSVLGSAGSGYPDPVTGAGVYQYVGKYTGRLVQDTLDAKLSGPVELFGREHDLMFGATASHKTTKGPLYEYGGINYDSAVPNFFTWDGNTDEPDFKLTGRYENSLTQYGAYAATRLRPTDDLSFILGSRFSWYDYDDQGNYDNATATWSGASQYSANGKVTPYLGVVYDLNQDWSVYASYTGIFKPQGNQDVNGAYLDPEEGHSYEAGVKAELFDGRLNTSAAVFMIKQDNVAERAGTDPNTGEDYYTAADGVTTKGFELEASGEIRSDWNVYASYTYSHARKADGERVYSFIQTTAPENVVKLYTTYTLPGEWDKLTIGGGVRWQDKIYGYVWSPANVYEDITQKNVFLIDLMAKYKLNDKVDITFNVKNLLNEKYYAGLGNFDTGYYGEPRSFSVSTKFKF</sequence>
<name>A0ABU0GDR3_9HYPH</name>